<comment type="catalytic activity">
    <reaction evidence="7">
        <text>adenosine + H2O + H(+) = inosine + NH4(+)</text>
        <dbReference type="Rhea" id="RHEA:24408"/>
        <dbReference type="ChEBI" id="CHEBI:15377"/>
        <dbReference type="ChEBI" id="CHEBI:15378"/>
        <dbReference type="ChEBI" id="CHEBI:16335"/>
        <dbReference type="ChEBI" id="CHEBI:17596"/>
        <dbReference type="ChEBI" id="CHEBI:28938"/>
        <dbReference type="EC" id="3.5.4.4"/>
    </reaction>
    <physiologicalReaction direction="left-to-right" evidence="7">
        <dbReference type="Rhea" id="RHEA:24409"/>
    </physiologicalReaction>
</comment>
<dbReference type="SUPFAM" id="SSF64438">
    <property type="entry name" value="CNF1/YfiH-like putative cysteine hydrolases"/>
    <property type="match status" value="1"/>
</dbReference>
<comment type="catalytic activity">
    <reaction evidence="8">
        <text>adenosine + phosphate = alpha-D-ribose 1-phosphate + adenine</text>
        <dbReference type="Rhea" id="RHEA:27642"/>
        <dbReference type="ChEBI" id="CHEBI:16335"/>
        <dbReference type="ChEBI" id="CHEBI:16708"/>
        <dbReference type="ChEBI" id="CHEBI:43474"/>
        <dbReference type="ChEBI" id="CHEBI:57720"/>
        <dbReference type="EC" id="2.4.2.1"/>
    </reaction>
    <physiologicalReaction direction="left-to-right" evidence="8">
        <dbReference type="Rhea" id="RHEA:27643"/>
    </physiologicalReaction>
</comment>
<dbReference type="Pfam" id="PF02578">
    <property type="entry name" value="Cu-oxidase_4"/>
    <property type="match status" value="1"/>
</dbReference>
<evidence type="ECO:0000256" key="5">
    <source>
        <dbReference type="ARBA" id="ARBA00022801"/>
    </source>
</evidence>
<dbReference type="GO" id="GO:0005507">
    <property type="term" value="F:copper ion binding"/>
    <property type="evidence" value="ECO:0007669"/>
    <property type="project" value="TreeGrafter"/>
</dbReference>
<protein>
    <recommendedName>
        <fullName evidence="12">Laccase domain-containing protein</fullName>
    </recommendedName>
</protein>
<sequence>MTIGPLAAASYTYLMLRSPFSLFAPFPDRIGVVLWTKADARPHDVVGVLGANEEASAEQVHGAKTAVVRDAVQYAPGADGLMTDRIGLALSVRFADCQSFIVYAPLKHVIGVLHAGWRGLIAGAIPEFFAVLKKEWNVDPKDTWVAAGPSLCQKCAAFSDPEHELPTIPPEFITGNNADLRGAADAQFLELGIPRGHLERSTDCTCRNPGKYWTYRGGDREAVKAGERNLLACVLRPVLR</sequence>
<evidence type="ECO:0008006" key="12">
    <source>
        <dbReference type="Google" id="ProtNLM"/>
    </source>
</evidence>
<keyword evidence="3" id="KW-0808">Transferase</keyword>
<dbReference type="InterPro" id="IPR003730">
    <property type="entry name" value="Cu_polyphenol_OxRdtase"/>
</dbReference>
<evidence type="ECO:0000256" key="7">
    <source>
        <dbReference type="ARBA" id="ARBA00047989"/>
    </source>
</evidence>
<accession>A0A0S1SSI0</accession>
<dbReference type="GO" id="GO:0017061">
    <property type="term" value="F:S-methyl-5-thioadenosine phosphorylase activity"/>
    <property type="evidence" value="ECO:0007669"/>
    <property type="project" value="UniProtKB-EC"/>
</dbReference>
<gene>
    <name evidence="10" type="ORF">PeribacterD1_1096</name>
</gene>
<dbReference type="InterPro" id="IPR011324">
    <property type="entry name" value="Cytotoxic_necrot_fac-like_cat"/>
</dbReference>
<reference evidence="10 11" key="2">
    <citation type="journal article" date="2016" name="PeerJ">
        <title>Analysis of five complete genome sequences for members of the class Peribacteria in the recently recognized Peregrinibacteria bacterial phylum.</title>
        <authorList>
            <person name="Anantharaman K."/>
            <person name="Brown C.T."/>
            <person name="Burstein D."/>
            <person name="Castelle C.J."/>
            <person name="Probst A.J."/>
            <person name="Thomas B.C."/>
            <person name="Williams K.H."/>
            <person name="Banfield J.F."/>
        </authorList>
    </citation>
    <scope>NUCLEOTIDE SEQUENCE [LARGE SCALE GENOMIC DNA]</scope>
    <source>
        <strain evidence="10">RIFOXYD1_FULL_PER-ii_59_16</strain>
    </source>
</reference>
<accession>A0A0S1SWN2</accession>
<evidence type="ECO:0000256" key="4">
    <source>
        <dbReference type="ARBA" id="ARBA00022723"/>
    </source>
</evidence>
<evidence type="ECO:0000256" key="3">
    <source>
        <dbReference type="ARBA" id="ARBA00022679"/>
    </source>
</evidence>
<comment type="similarity">
    <text evidence="2">Belongs to the purine nucleoside phosphorylase YfiH/LACC1 family.</text>
</comment>
<accession>A0A0S1SVX6</accession>
<organism evidence="10 11">
    <name type="scientific">Candidatus Peribacter riflensis</name>
    <dbReference type="NCBI Taxonomy" id="1735162"/>
    <lineage>
        <taxon>Bacteria</taxon>
        <taxon>Candidatus Peregrinibacteriota</taxon>
        <taxon>Candidatus Peribacteria</taxon>
        <taxon>Candidatus Peribacterales</taxon>
        <taxon>Candidatus Peribacteraceae</taxon>
        <taxon>Candidatus Peribacter</taxon>
    </lineage>
</organism>
<evidence type="ECO:0000256" key="8">
    <source>
        <dbReference type="ARBA" id="ARBA00048968"/>
    </source>
</evidence>
<evidence type="ECO:0000256" key="2">
    <source>
        <dbReference type="ARBA" id="ARBA00007353"/>
    </source>
</evidence>
<evidence type="ECO:0000256" key="6">
    <source>
        <dbReference type="ARBA" id="ARBA00022833"/>
    </source>
</evidence>
<dbReference type="AlphaFoldDB" id="A0A0S1SGG8"/>
<accession>A0A0S1SGG8</accession>
<name>A0A0S1SGG8_9BACT</name>
<comment type="catalytic activity">
    <reaction evidence="9">
        <text>S-methyl-5'-thioadenosine + phosphate = 5-(methylsulfanyl)-alpha-D-ribose 1-phosphate + adenine</text>
        <dbReference type="Rhea" id="RHEA:11852"/>
        <dbReference type="ChEBI" id="CHEBI:16708"/>
        <dbReference type="ChEBI" id="CHEBI:17509"/>
        <dbReference type="ChEBI" id="CHEBI:43474"/>
        <dbReference type="ChEBI" id="CHEBI:58533"/>
        <dbReference type="EC" id="2.4.2.28"/>
    </reaction>
    <physiologicalReaction direction="left-to-right" evidence="9">
        <dbReference type="Rhea" id="RHEA:11853"/>
    </physiologicalReaction>
</comment>
<evidence type="ECO:0000256" key="9">
    <source>
        <dbReference type="ARBA" id="ARBA00049893"/>
    </source>
</evidence>
<dbReference type="EMBL" id="CP013065">
    <property type="protein sequence ID" value="ALM13757.1"/>
    <property type="molecule type" value="Genomic_DNA"/>
</dbReference>
<proteinExistence type="inferred from homology"/>
<dbReference type="InterPro" id="IPR038371">
    <property type="entry name" value="Cu_polyphenol_OxRdtase_sf"/>
</dbReference>
<evidence type="ECO:0000313" key="10">
    <source>
        <dbReference type="EMBL" id="ALM13757.1"/>
    </source>
</evidence>
<evidence type="ECO:0000256" key="1">
    <source>
        <dbReference type="ARBA" id="ARBA00000553"/>
    </source>
</evidence>
<dbReference type="GO" id="GO:0016787">
    <property type="term" value="F:hydrolase activity"/>
    <property type="evidence" value="ECO:0007669"/>
    <property type="project" value="UniProtKB-KW"/>
</dbReference>
<dbReference type="Proteomes" id="UP000069135">
    <property type="component" value="Chromosome"/>
</dbReference>
<keyword evidence="5" id="KW-0378">Hydrolase</keyword>
<dbReference type="STRING" id="1735162.PeribacterB2_1098"/>
<keyword evidence="6" id="KW-0862">Zinc</keyword>
<keyword evidence="4" id="KW-0479">Metal-binding</keyword>
<dbReference type="CDD" id="cd16833">
    <property type="entry name" value="YfiH"/>
    <property type="match status" value="1"/>
</dbReference>
<dbReference type="KEGG" id="prf:PeribacterA2_1096"/>
<evidence type="ECO:0000313" key="11">
    <source>
        <dbReference type="Proteomes" id="UP000069135"/>
    </source>
</evidence>
<dbReference type="PANTHER" id="PTHR30616:SF2">
    <property type="entry name" value="PURINE NUCLEOSIDE PHOSPHORYLASE LACC1"/>
    <property type="match status" value="1"/>
</dbReference>
<comment type="catalytic activity">
    <reaction evidence="1">
        <text>inosine + phosphate = alpha-D-ribose 1-phosphate + hypoxanthine</text>
        <dbReference type="Rhea" id="RHEA:27646"/>
        <dbReference type="ChEBI" id="CHEBI:17368"/>
        <dbReference type="ChEBI" id="CHEBI:17596"/>
        <dbReference type="ChEBI" id="CHEBI:43474"/>
        <dbReference type="ChEBI" id="CHEBI:57720"/>
        <dbReference type="EC" id="2.4.2.1"/>
    </reaction>
    <physiologicalReaction direction="left-to-right" evidence="1">
        <dbReference type="Rhea" id="RHEA:27647"/>
    </physiologicalReaction>
</comment>
<dbReference type="Gene3D" id="3.60.140.10">
    <property type="entry name" value="CNF1/YfiH-like putative cysteine hydrolases"/>
    <property type="match status" value="1"/>
</dbReference>
<dbReference type="PANTHER" id="PTHR30616">
    <property type="entry name" value="UNCHARACTERIZED PROTEIN YFIH"/>
    <property type="match status" value="1"/>
</dbReference>
<reference evidence="11" key="1">
    <citation type="submission" date="2015-10" db="EMBL/GenBank/DDBJ databases">
        <title>Analysis of five complete genome sequences for members of the class Peribacteria in the recently recognized Peregrinibacteria bacterial phylum.</title>
        <authorList>
            <person name="Anantharaman K."/>
            <person name="Brown C.T."/>
            <person name="Burstein D."/>
            <person name="Castelle C.J."/>
            <person name="Probst A.J."/>
            <person name="Thomas B.C."/>
            <person name="Williams K.H."/>
            <person name="Banfield J.F."/>
        </authorList>
    </citation>
    <scope>NUCLEOTIDE SEQUENCE [LARGE SCALE GENOMIC DNA]</scope>
</reference>
<accession>A0A0S1SL07</accession>